<evidence type="ECO:0000256" key="1">
    <source>
        <dbReference type="SAM" id="MobiDB-lite"/>
    </source>
</evidence>
<dbReference type="AlphaFoldDB" id="A0A4Y7ISH9"/>
<feature type="region of interest" description="Disordered" evidence="1">
    <location>
        <begin position="1"/>
        <end position="25"/>
    </location>
</feature>
<feature type="compositionally biased region" description="Polar residues" evidence="1">
    <location>
        <begin position="1"/>
        <end position="11"/>
    </location>
</feature>
<dbReference type="STRING" id="3469.A0A4Y7ISH9"/>
<name>A0A4Y7ISH9_PAPSO</name>
<dbReference type="Gramene" id="RZC50395">
    <property type="protein sequence ID" value="RZC50395"/>
    <property type="gene ID" value="C5167_018819"/>
</dbReference>
<keyword evidence="3" id="KW-1185">Reference proteome</keyword>
<organism evidence="2 3">
    <name type="scientific">Papaver somniferum</name>
    <name type="common">Opium poppy</name>
    <dbReference type="NCBI Taxonomy" id="3469"/>
    <lineage>
        <taxon>Eukaryota</taxon>
        <taxon>Viridiplantae</taxon>
        <taxon>Streptophyta</taxon>
        <taxon>Embryophyta</taxon>
        <taxon>Tracheophyta</taxon>
        <taxon>Spermatophyta</taxon>
        <taxon>Magnoliopsida</taxon>
        <taxon>Ranunculales</taxon>
        <taxon>Papaveraceae</taxon>
        <taxon>Papaveroideae</taxon>
        <taxon>Papaver</taxon>
    </lineage>
</organism>
<dbReference type="EMBL" id="CM010716">
    <property type="protein sequence ID" value="RZC50395.1"/>
    <property type="molecule type" value="Genomic_DNA"/>
</dbReference>
<dbReference type="PANTHER" id="PTHR33386">
    <property type="entry name" value="OS02G0740600 PROTEIN"/>
    <property type="match status" value="1"/>
</dbReference>
<reference evidence="2 3" key="1">
    <citation type="journal article" date="2018" name="Science">
        <title>The opium poppy genome and morphinan production.</title>
        <authorList>
            <person name="Guo L."/>
            <person name="Winzer T."/>
            <person name="Yang X."/>
            <person name="Li Y."/>
            <person name="Ning Z."/>
            <person name="He Z."/>
            <person name="Teodor R."/>
            <person name="Lu Y."/>
            <person name="Bowser T.A."/>
            <person name="Graham I.A."/>
            <person name="Ye K."/>
        </authorList>
    </citation>
    <scope>NUCLEOTIDE SEQUENCE [LARGE SCALE GENOMIC DNA]</scope>
    <source>
        <strain evidence="3">cv. HN1</strain>
        <tissue evidence="2">Leaves</tissue>
    </source>
</reference>
<dbReference type="OMA" id="TKYHKTT"/>
<dbReference type="Proteomes" id="UP000316621">
    <property type="component" value="Chromosome 2"/>
</dbReference>
<dbReference type="PANTHER" id="PTHR33386:SF5">
    <property type="entry name" value="OS02G0740600 PROTEIN"/>
    <property type="match status" value="1"/>
</dbReference>
<evidence type="ECO:0000313" key="3">
    <source>
        <dbReference type="Proteomes" id="UP000316621"/>
    </source>
</evidence>
<gene>
    <name evidence="2" type="ORF">C5167_018819</name>
</gene>
<evidence type="ECO:0000313" key="2">
    <source>
        <dbReference type="EMBL" id="RZC50395.1"/>
    </source>
</evidence>
<proteinExistence type="predicted"/>
<protein>
    <submittedName>
        <fullName evidence="2">Uncharacterized protein</fullName>
    </submittedName>
</protein>
<accession>A0A4Y7ISH9</accession>
<sequence>MERNNSYSASWADQWDYNNPDPVYENKKKNRKFLTLGGGGDGTNKYGKKVGDGLEKTKEVAITSAKKVKEGATFGFQWLKEKYNKRTQKH</sequence>